<dbReference type="Proteomes" id="UP001177003">
    <property type="component" value="Chromosome 2"/>
</dbReference>
<accession>A0AA35Y9Y4</accession>
<evidence type="ECO:0000313" key="2">
    <source>
        <dbReference type="EMBL" id="CAI9270570.1"/>
    </source>
</evidence>
<keyword evidence="1" id="KW-0175">Coiled coil</keyword>
<dbReference type="EMBL" id="OX465078">
    <property type="protein sequence ID" value="CAI9270570.1"/>
    <property type="molecule type" value="Genomic_DNA"/>
</dbReference>
<evidence type="ECO:0000313" key="3">
    <source>
        <dbReference type="Proteomes" id="UP001177003"/>
    </source>
</evidence>
<evidence type="ECO:0000256" key="1">
    <source>
        <dbReference type="SAM" id="Coils"/>
    </source>
</evidence>
<organism evidence="2 3">
    <name type="scientific">Lactuca saligna</name>
    <name type="common">Willowleaf lettuce</name>
    <dbReference type="NCBI Taxonomy" id="75948"/>
    <lineage>
        <taxon>Eukaryota</taxon>
        <taxon>Viridiplantae</taxon>
        <taxon>Streptophyta</taxon>
        <taxon>Embryophyta</taxon>
        <taxon>Tracheophyta</taxon>
        <taxon>Spermatophyta</taxon>
        <taxon>Magnoliopsida</taxon>
        <taxon>eudicotyledons</taxon>
        <taxon>Gunneridae</taxon>
        <taxon>Pentapetalae</taxon>
        <taxon>asterids</taxon>
        <taxon>campanulids</taxon>
        <taxon>Asterales</taxon>
        <taxon>Asteraceae</taxon>
        <taxon>Cichorioideae</taxon>
        <taxon>Cichorieae</taxon>
        <taxon>Lactucinae</taxon>
        <taxon>Lactuca</taxon>
    </lineage>
</organism>
<sequence>MVAVVDWVRLAGASQGKLKVLQGALVDMREEDRSEQLEDQVSSLTQEKDVLVSRLARYQRQLARANVEGVVAQGNFQWVLQKGVVRMIDRVIKSTEFAKGVHNVREDCEVVGF</sequence>
<name>A0AA35Y9Y4_LACSI</name>
<reference evidence="2" key="1">
    <citation type="submission" date="2023-04" db="EMBL/GenBank/DDBJ databases">
        <authorList>
            <person name="Vijverberg K."/>
            <person name="Xiong W."/>
            <person name="Schranz E."/>
        </authorList>
    </citation>
    <scope>NUCLEOTIDE SEQUENCE</scope>
</reference>
<dbReference type="AlphaFoldDB" id="A0AA35Y9Y4"/>
<feature type="coiled-coil region" evidence="1">
    <location>
        <begin position="27"/>
        <end position="68"/>
    </location>
</feature>
<protein>
    <submittedName>
        <fullName evidence="2">Uncharacterized protein</fullName>
    </submittedName>
</protein>
<gene>
    <name evidence="2" type="ORF">LSALG_LOCUS10874</name>
</gene>
<keyword evidence="3" id="KW-1185">Reference proteome</keyword>
<proteinExistence type="predicted"/>